<proteinExistence type="predicted"/>
<name>A0AAE1DNS8_9GAST</name>
<dbReference type="EMBL" id="JAWDGP010003081">
    <property type="protein sequence ID" value="KAK3777374.1"/>
    <property type="molecule type" value="Genomic_DNA"/>
</dbReference>
<reference evidence="2" key="1">
    <citation type="journal article" date="2023" name="G3 (Bethesda)">
        <title>A reference genome for the long-term kleptoplast-retaining sea slug Elysia crispata morphotype clarki.</title>
        <authorList>
            <person name="Eastman K.E."/>
            <person name="Pendleton A.L."/>
            <person name="Shaikh M.A."/>
            <person name="Suttiyut T."/>
            <person name="Ogas R."/>
            <person name="Tomko P."/>
            <person name="Gavelis G."/>
            <person name="Widhalm J.R."/>
            <person name="Wisecaver J.H."/>
        </authorList>
    </citation>
    <scope>NUCLEOTIDE SEQUENCE</scope>
    <source>
        <strain evidence="2">ECLA1</strain>
    </source>
</reference>
<evidence type="ECO:0000256" key="1">
    <source>
        <dbReference type="SAM" id="SignalP"/>
    </source>
</evidence>
<dbReference type="PROSITE" id="PS51257">
    <property type="entry name" value="PROKAR_LIPOPROTEIN"/>
    <property type="match status" value="1"/>
</dbReference>
<keyword evidence="3" id="KW-1185">Reference proteome</keyword>
<feature type="signal peptide" evidence="1">
    <location>
        <begin position="1"/>
        <end position="19"/>
    </location>
</feature>
<keyword evidence="1" id="KW-0732">Signal</keyword>
<gene>
    <name evidence="2" type="ORF">RRG08_014119</name>
</gene>
<comment type="caution">
    <text evidence="2">The sequence shown here is derived from an EMBL/GenBank/DDBJ whole genome shotgun (WGS) entry which is preliminary data.</text>
</comment>
<protein>
    <submittedName>
        <fullName evidence="2">Uncharacterized protein</fullName>
    </submittedName>
</protein>
<feature type="chain" id="PRO_5041970077" evidence="1">
    <location>
        <begin position="20"/>
        <end position="144"/>
    </location>
</feature>
<organism evidence="2 3">
    <name type="scientific">Elysia crispata</name>
    <name type="common">lettuce slug</name>
    <dbReference type="NCBI Taxonomy" id="231223"/>
    <lineage>
        <taxon>Eukaryota</taxon>
        <taxon>Metazoa</taxon>
        <taxon>Spiralia</taxon>
        <taxon>Lophotrochozoa</taxon>
        <taxon>Mollusca</taxon>
        <taxon>Gastropoda</taxon>
        <taxon>Heterobranchia</taxon>
        <taxon>Euthyneura</taxon>
        <taxon>Panpulmonata</taxon>
        <taxon>Sacoglossa</taxon>
        <taxon>Placobranchoidea</taxon>
        <taxon>Plakobranchidae</taxon>
        <taxon>Elysia</taxon>
    </lineage>
</organism>
<evidence type="ECO:0000313" key="3">
    <source>
        <dbReference type="Proteomes" id="UP001283361"/>
    </source>
</evidence>
<accession>A0AAE1DNS8</accession>
<dbReference type="AlphaFoldDB" id="A0AAE1DNS8"/>
<dbReference type="Proteomes" id="UP001283361">
    <property type="component" value="Unassembled WGS sequence"/>
</dbReference>
<evidence type="ECO:0000313" key="2">
    <source>
        <dbReference type="EMBL" id="KAK3777374.1"/>
    </source>
</evidence>
<sequence length="144" mass="16148">MKVVQVSFAICIIASCVCGQSDDTQSDYEKLQESLRRAKFYSESAAAQVDDSSRRELIAAIDKAFDLKEQWTIDFSAYNGYDANNLGYDDFIANLNIAFDGNKTEFEEDIKDLDDDAMRQKAKEVLNSLIQDIDNVYNSLGISG</sequence>